<dbReference type="SUPFAM" id="SSF109998">
    <property type="entry name" value="Triger factor/SurA peptide-binding domain-like"/>
    <property type="match status" value="1"/>
</dbReference>
<dbReference type="AlphaFoldDB" id="A0A8G2C7I3"/>
<feature type="compositionally biased region" description="Basic and acidic residues" evidence="1">
    <location>
        <begin position="330"/>
        <end position="341"/>
    </location>
</feature>
<name>A0A8G2C7I3_9BACT</name>
<dbReference type="Gene3D" id="3.10.50.40">
    <property type="match status" value="1"/>
</dbReference>
<dbReference type="PROSITE" id="PS51257">
    <property type="entry name" value="PROKAR_LIPOPROTEIN"/>
    <property type="match status" value="1"/>
</dbReference>
<evidence type="ECO:0000259" key="2">
    <source>
        <dbReference type="Pfam" id="PF13145"/>
    </source>
</evidence>
<organism evidence="3 4">
    <name type="scientific">Halodesulfovibrio aestuarii</name>
    <dbReference type="NCBI Taxonomy" id="126333"/>
    <lineage>
        <taxon>Bacteria</taxon>
        <taxon>Pseudomonadati</taxon>
        <taxon>Thermodesulfobacteriota</taxon>
        <taxon>Desulfovibrionia</taxon>
        <taxon>Desulfovibrionales</taxon>
        <taxon>Desulfovibrionaceae</taxon>
        <taxon>Halodesulfovibrio</taxon>
    </lineage>
</organism>
<dbReference type="InterPro" id="IPR027304">
    <property type="entry name" value="Trigger_fact/SurA_dom_sf"/>
</dbReference>
<evidence type="ECO:0000313" key="4">
    <source>
        <dbReference type="Proteomes" id="UP000184001"/>
    </source>
</evidence>
<sequence>MRRIILLLILLLVVGCTQHPEERGVVARVNGKPIYLKELEARYDLNNLGWVSGVVPSVEAMSTEYGNVLSELIIYKLVGFALENEGLHVSSEDVQKEEAAIRADYPDDLFERTLTEEYIDIAVWRLFLKRHLEMKLFFNEVLRPKVSLTYQEAEKYYKENLSEFYIPERVHVLLVRGNDRTSVQRSALLLEKAEDWKTVAESLSSEITVRELKLKKDRLPVQWASTLQRMTPKSSSNVSTTAYGFEQLVLLAVIPEKLLGPSQAYSVIERVLIDKKMNEAFVEWLEKQVASAKIEVTPLLSKKLSGKVHQDVSSNPSQAQEELQEEPDREPESEVGKSSDP</sequence>
<dbReference type="PANTHER" id="PTHR47245">
    <property type="entry name" value="PEPTIDYLPROLYL ISOMERASE"/>
    <property type="match status" value="1"/>
</dbReference>
<dbReference type="GO" id="GO:0003755">
    <property type="term" value="F:peptidyl-prolyl cis-trans isomerase activity"/>
    <property type="evidence" value="ECO:0007669"/>
    <property type="project" value="InterPro"/>
</dbReference>
<feature type="region of interest" description="Disordered" evidence="1">
    <location>
        <begin position="304"/>
        <end position="341"/>
    </location>
</feature>
<accession>A0A8G2C7I3</accession>
<dbReference type="InterPro" id="IPR000297">
    <property type="entry name" value="PPIase_PpiC"/>
</dbReference>
<dbReference type="PANTHER" id="PTHR47245:SF2">
    <property type="entry name" value="PEPTIDYL-PROLYL CIS-TRANS ISOMERASE HP_0175-RELATED"/>
    <property type="match status" value="1"/>
</dbReference>
<dbReference type="RefSeq" id="WP_020001671.1">
    <property type="nucleotide sequence ID" value="NZ_CP192219.1"/>
</dbReference>
<gene>
    <name evidence="3" type="ORF">SAMN05660830_00545</name>
</gene>
<dbReference type="Gene3D" id="1.10.4030.10">
    <property type="entry name" value="Porin chaperone SurA, peptide-binding domain"/>
    <property type="match status" value="1"/>
</dbReference>
<dbReference type="InterPro" id="IPR046357">
    <property type="entry name" value="PPIase_dom_sf"/>
</dbReference>
<dbReference type="Proteomes" id="UP000184001">
    <property type="component" value="Unassembled WGS sequence"/>
</dbReference>
<feature type="domain" description="PpiC" evidence="2">
    <location>
        <begin position="151"/>
        <end position="257"/>
    </location>
</feature>
<comment type="caution">
    <text evidence="3">The sequence shown here is derived from an EMBL/GenBank/DDBJ whole genome shotgun (WGS) entry which is preliminary data.</text>
</comment>
<evidence type="ECO:0000313" key="3">
    <source>
        <dbReference type="EMBL" id="SHI64388.1"/>
    </source>
</evidence>
<dbReference type="EMBL" id="FQZR01000002">
    <property type="protein sequence ID" value="SHI64388.1"/>
    <property type="molecule type" value="Genomic_DNA"/>
</dbReference>
<evidence type="ECO:0000256" key="1">
    <source>
        <dbReference type="SAM" id="MobiDB-lite"/>
    </source>
</evidence>
<proteinExistence type="predicted"/>
<dbReference type="Pfam" id="PF13145">
    <property type="entry name" value="Rotamase_2"/>
    <property type="match status" value="1"/>
</dbReference>
<protein>
    <submittedName>
        <fullName evidence="3">PPIC-type PPIASE domain-containing protein</fullName>
    </submittedName>
</protein>
<dbReference type="InterPro" id="IPR050245">
    <property type="entry name" value="PrsA_foldase"/>
</dbReference>
<reference evidence="3 4" key="1">
    <citation type="submission" date="2016-11" db="EMBL/GenBank/DDBJ databases">
        <authorList>
            <person name="Varghese N."/>
            <person name="Submissions S."/>
        </authorList>
    </citation>
    <scope>NUCLEOTIDE SEQUENCE [LARGE SCALE GENOMIC DNA]</scope>
    <source>
        <strain evidence="3 4">DSM 17919</strain>
    </source>
</reference>